<evidence type="ECO:0000313" key="2">
    <source>
        <dbReference type="EMBL" id="KKN70501.1"/>
    </source>
</evidence>
<dbReference type="PANTHER" id="PTHR12126">
    <property type="entry name" value="NADH-UBIQUINONE OXIDOREDUCTASE 39 KDA SUBUNIT-RELATED"/>
    <property type="match status" value="1"/>
</dbReference>
<feature type="domain" description="NAD-dependent epimerase/dehydratase" evidence="1">
    <location>
        <begin position="25"/>
        <end position="207"/>
    </location>
</feature>
<dbReference type="AlphaFoldDB" id="A0A0F9VAC4"/>
<name>A0A0F9VAC4_9ZZZZ</name>
<dbReference type="InterPro" id="IPR051207">
    <property type="entry name" value="ComplexI_NDUFA9_subunit"/>
</dbReference>
<sequence length="287" mass="32802">MSVQEVLDEKRKDVDDNSLKAIMNIFITGGTGFVGTHVVNRLIDLGHNLVILTRRREQFLHLQAQAHYTSHWPKNFRNYDMIYNMAGVLGNDKIPFSVYEEAHISIPRELCARAAHRVPVIHLSTAYIDSETSHYTYIETKRQSERILKNHFEQVTIVRPGPIFGPGDLHHLPLYKMVKKLGIFCPIPGGNNRFCPTHVSDVANVMMPSVAKPGVLQIAGEPVTIGAFMKEVSRWLKTGTPFIRIPAWFKKDFFGVDRVFESDVELNRDYPNIISDAVDWYQEEQLV</sequence>
<dbReference type="PANTHER" id="PTHR12126:SF11">
    <property type="entry name" value="NADH DEHYDROGENASE [UBIQUINONE] 1 ALPHA SUBCOMPLEX SUBUNIT 9, MITOCHONDRIAL"/>
    <property type="match status" value="1"/>
</dbReference>
<evidence type="ECO:0000259" key="1">
    <source>
        <dbReference type="Pfam" id="PF01370"/>
    </source>
</evidence>
<dbReference type="InterPro" id="IPR001509">
    <property type="entry name" value="Epimerase_deHydtase"/>
</dbReference>
<dbReference type="InterPro" id="IPR036291">
    <property type="entry name" value="NAD(P)-bd_dom_sf"/>
</dbReference>
<dbReference type="Gene3D" id="3.40.50.720">
    <property type="entry name" value="NAD(P)-binding Rossmann-like Domain"/>
    <property type="match status" value="1"/>
</dbReference>
<gene>
    <name evidence="2" type="ORF">LCGC14_0429310</name>
</gene>
<protein>
    <recommendedName>
        <fullName evidence="1">NAD-dependent epimerase/dehydratase domain-containing protein</fullName>
    </recommendedName>
</protein>
<dbReference type="Pfam" id="PF01370">
    <property type="entry name" value="Epimerase"/>
    <property type="match status" value="1"/>
</dbReference>
<proteinExistence type="predicted"/>
<accession>A0A0F9VAC4</accession>
<dbReference type="GO" id="GO:0044877">
    <property type="term" value="F:protein-containing complex binding"/>
    <property type="evidence" value="ECO:0007669"/>
    <property type="project" value="TreeGrafter"/>
</dbReference>
<comment type="caution">
    <text evidence="2">The sequence shown here is derived from an EMBL/GenBank/DDBJ whole genome shotgun (WGS) entry which is preliminary data.</text>
</comment>
<organism evidence="2">
    <name type="scientific">marine sediment metagenome</name>
    <dbReference type="NCBI Taxonomy" id="412755"/>
    <lineage>
        <taxon>unclassified sequences</taxon>
        <taxon>metagenomes</taxon>
        <taxon>ecological metagenomes</taxon>
    </lineage>
</organism>
<dbReference type="EMBL" id="LAZR01000401">
    <property type="protein sequence ID" value="KKN70501.1"/>
    <property type="molecule type" value="Genomic_DNA"/>
</dbReference>
<dbReference type="SUPFAM" id="SSF51735">
    <property type="entry name" value="NAD(P)-binding Rossmann-fold domains"/>
    <property type="match status" value="1"/>
</dbReference>
<reference evidence="2" key="1">
    <citation type="journal article" date="2015" name="Nature">
        <title>Complex archaea that bridge the gap between prokaryotes and eukaryotes.</title>
        <authorList>
            <person name="Spang A."/>
            <person name="Saw J.H."/>
            <person name="Jorgensen S.L."/>
            <person name="Zaremba-Niedzwiedzka K."/>
            <person name="Martijn J."/>
            <person name="Lind A.E."/>
            <person name="van Eijk R."/>
            <person name="Schleper C."/>
            <person name="Guy L."/>
            <person name="Ettema T.J."/>
        </authorList>
    </citation>
    <scope>NUCLEOTIDE SEQUENCE</scope>
</reference>